<name>A0A918MDC1_9ACTN</name>
<protein>
    <recommendedName>
        <fullName evidence="2">HTH luxR-type domain-containing protein</fullName>
    </recommendedName>
</protein>
<dbReference type="InterPro" id="IPR000792">
    <property type="entry name" value="Tscrpt_reg_LuxR_C"/>
</dbReference>
<feature type="domain" description="HTH luxR-type" evidence="2">
    <location>
        <begin position="283"/>
        <end position="340"/>
    </location>
</feature>
<evidence type="ECO:0000256" key="1">
    <source>
        <dbReference type="SAM" id="MobiDB-lite"/>
    </source>
</evidence>
<dbReference type="GO" id="GO:0003677">
    <property type="term" value="F:DNA binding"/>
    <property type="evidence" value="ECO:0007669"/>
    <property type="project" value="InterPro"/>
</dbReference>
<dbReference type="InterPro" id="IPR016032">
    <property type="entry name" value="Sig_transdc_resp-reg_C-effctor"/>
</dbReference>
<dbReference type="Proteomes" id="UP000618795">
    <property type="component" value="Unassembled WGS sequence"/>
</dbReference>
<feature type="region of interest" description="Disordered" evidence="1">
    <location>
        <begin position="1"/>
        <end position="29"/>
    </location>
</feature>
<evidence type="ECO:0000313" key="3">
    <source>
        <dbReference type="EMBL" id="GGV05598.1"/>
    </source>
</evidence>
<reference evidence="3" key="2">
    <citation type="submission" date="2020-09" db="EMBL/GenBank/DDBJ databases">
        <authorList>
            <person name="Sun Q."/>
            <person name="Ohkuma M."/>
        </authorList>
    </citation>
    <scope>NUCLEOTIDE SEQUENCE</scope>
    <source>
        <strain evidence="3">JCM 4369</strain>
    </source>
</reference>
<keyword evidence="4" id="KW-1185">Reference proteome</keyword>
<sequence length="350" mass="38393">MTGARGTRKDTQRQSRPAGQGEAVTHREHGVEELCAAGEKLYERALREGRVPAADAADAPCLTDFGLLHPALDDLGLLEPVPPAAALHRLLRTSAARVAEERRREDRLVERFERLLRIDVRQSPDTGAAMLRLLSGTEQINQAITDAMVDASEESLTIQPHAGLTGARGEAARDTAFGRDQALLDRGGRIRVLYQHTLRHVPIVYGPLESFRHGDTEARSLDEVPDRLIVIDRKVAFLPANDDGTLALEVRHPALIKYFVTTFDRLWRLATPMFPKAVQPPSVNGVTPRQRAIAALLVEGHTDAAIADRLGMNIRTARLHIAKLATTLGSDSRAQLGYLIARSGILDQEP</sequence>
<evidence type="ECO:0000259" key="2">
    <source>
        <dbReference type="SMART" id="SM00421"/>
    </source>
</evidence>
<reference evidence="3" key="1">
    <citation type="journal article" date="2014" name="Int. J. Syst. Evol. Microbiol.">
        <title>Complete genome sequence of Corynebacterium casei LMG S-19264T (=DSM 44701T), isolated from a smear-ripened cheese.</title>
        <authorList>
            <consortium name="US DOE Joint Genome Institute (JGI-PGF)"/>
            <person name="Walter F."/>
            <person name="Albersmeier A."/>
            <person name="Kalinowski J."/>
            <person name="Ruckert C."/>
        </authorList>
    </citation>
    <scope>NUCLEOTIDE SEQUENCE</scope>
    <source>
        <strain evidence="3">JCM 4369</strain>
    </source>
</reference>
<dbReference type="Gene3D" id="1.10.10.10">
    <property type="entry name" value="Winged helix-like DNA-binding domain superfamily/Winged helix DNA-binding domain"/>
    <property type="match status" value="1"/>
</dbReference>
<proteinExistence type="predicted"/>
<dbReference type="PANTHER" id="PTHR34293:SF1">
    <property type="entry name" value="HTH-TYPE TRANSCRIPTIONAL REGULATOR TRMBL2"/>
    <property type="match status" value="1"/>
</dbReference>
<accession>A0A918MDC1</accession>
<dbReference type="AlphaFoldDB" id="A0A918MDC1"/>
<evidence type="ECO:0000313" key="4">
    <source>
        <dbReference type="Proteomes" id="UP000618795"/>
    </source>
</evidence>
<dbReference type="RefSeq" id="WP_191875636.1">
    <property type="nucleotide sequence ID" value="NZ_BMTD01000011.1"/>
</dbReference>
<dbReference type="SMART" id="SM00421">
    <property type="entry name" value="HTH_LUXR"/>
    <property type="match status" value="1"/>
</dbReference>
<gene>
    <name evidence="3" type="ORF">GCM10010260_48520</name>
</gene>
<dbReference type="SUPFAM" id="SSF46894">
    <property type="entry name" value="C-terminal effector domain of the bipartite response regulators"/>
    <property type="match status" value="1"/>
</dbReference>
<organism evidence="3 4">
    <name type="scientific">Streptomyces filipinensis</name>
    <dbReference type="NCBI Taxonomy" id="66887"/>
    <lineage>
        <taxon>Bacteria</taxon>
        <taxon>Bacillati</taxon>
        <taxon>Actinomycetota</taxon>
        <taxon>Actinomycetes</taxon>
        <taxon>Kitasatosporales</taxon>
        <taxon>Streptomycetaceae</taxon>
        <taxon>Streptomyces</taxon>
    </lineage>
</organism>
<dbReference type="EMBL" id="BMTD01000011">
    <property type="protein sequence ID" value="GGV05598.1"/>
    <property type="molecule type" value="Genomic_DNA"/>
</dbReference>
<dbReference type="InterPro" id="IPR036388">
    <property type="entry name" value="WH-like_DNA-bd_sf"/>
</dbReference>
<dbReference type="GO" id="GO:0006355">
    <property type="term" value="P:regulation of DNA-templated transcription"/>
    <property type="evidence" value="ECO:0007669"/>
    <property type="project" value="InterPro"/>
</dbReference>
<comment type="caution">
    <text evidence="3">The sequence shown here is derived from an EMBL/GenBank/DDBJ whole genome shotgun (WGS) entry which is preliminary data.</text>
</comment>
<dbReference type="InterPro" id="IPR051797">
    <property type="entry name" value="TrmB-like"/>
</dbReference>
<dbReference type="PANTHER" id="PTHR34293">
    <property type="entry name" value="HTH-TYPE TRANSCRIPTIONAL REGULATOR TRMBL2"/>
    <property type="match status" value="1"/>
</dbReference>